<protein>
    <submittedName>
        <fullName evidence="2">Uncharacterized protein</fullName>
    </submittedName>
</protein>
<evidence type="ECO:0000313" key="2">
    <source>
        <dbReference type="EMBL" id="EGZ10911.1"/>
    </source>
</evidence>
<reference evidence="2 3" key="1">
    <citation type="journal article" date="2006" name="Science">
        <title>Phytophthora genome sequences uncover evolutionary origins and mechanisms of pathogenesis.</title>
        <authorList>
            <person name="Tyler B.M."/>
            <person name="Tripathy S."/>
            <person name="Zhang X."/>
            <person name="Dehal P."/>
            <person name="Jiang R.H."/>
            <person name="Aerts A."/>
            <person name="Arredondo F.D."/>
            <person name="Baxter L."/>
            <person name="Bensasson D."/>
            <person name="Beynon J.L."/>
            <person name="Chapman J."/>
            <person name="Damasceno C.M."/>
            <person name="Dorrance A.E."/>
            <person name="Dou D."/>
            <person name="Dickerman A.W."/>
            <person name="Dubchak I.L."/>
            <person name="Garbelotto M."/>
            <person name="Gijzen M."/>
            <person name="Gordon S.G."/>
            <person name="Govers F."/>
            <person name="Grunwald N.J."/>
            <person name="Huang W."/>
            <person name="Ivors K.L."/>
            <person name="Jones R.W."/>
            <person name="Kamoun S."/>
            <person name="Krampis K."/>
            <person name="Lamour K.H."/>
            <person name="Lee M.K."/>
            <person name="McDonald W.H."/>
            <person name="Medina M."/>
            <person name="Meijer H.J."/>
            <person name="Nordberg E.K."/>
            <person name="Maclean D.J."/>
            <person name="Ospina-Giraldo M.D."/>
            <person name="Morris P.F."/>
            <person name="Phuntumart V."/>
            <person name="Putnam N.H."/>
            <person name="Rash S."/>
            <person name="Rose J.K."/>
            <person name="Sakihama Y."/>
            <person name="Salamov A.A."/>
            <person name="Savidor A."/>
            <person name="Scheuring C.F."/>
            <person name="Smith B.M."/>
            <person name="Sobral B.W."/>
            <person name="Terry A."/>
            <person name="Torto-Alalibo T.A."/>
            <person name="Win J."/>
            <person name="Xu Z."/>
            <person name="Zhang H."/>
            <person name="Grigoriev I.V."/>
            <person name="Rokhsar D.S."/>
            <person name="Boore J.L."/>
        </authorList>
    </citation>
    <scope>NUCLEOTIDE SEQUENCE [LARGE SCALE GENOMIC DNA]</scope>
    <source>
        <strain evidence="2 3">P6497</strain>
    </source>
</reference>
<accession>G5A1W3</accession>
<feature type="non-terminal residue" evidence="2">
    <location>
        <position position="1"/>
    </location>
</feature>
<dbReference type="AlphaFoldDB" id="G5A1W3"/>
<feature type="non-terminal residue" evidence="2">
    <location>
        <position position="89"/>
    </location>
</feature>
<organism evidence="2 3">
    <name type="scientific">Phytophthora sojae (strain P6497)</name>
    <name type="common">Soybean stem and root rot agent</name>
    <name type="synonym">Phytophthora megasperma f. sp. glycines</name>
    <dbReference type="NCBI Taxonomy" id="1094619"/>
    <lineage>
        <taxon>Eukaryota</taxon>
        <taxon>Sar</taxon>
        <taxon>Stramenopiles</taxon>
        <taxon>Oomycota</taxon>
        <taxon>Peronosporomycetes</taxon>
        <taxon>Peronosporales</taxon>
        <taxon>Peronosporaceae</taxon>
        <taxon>Phytophthora</taxon>
    </lineage>
</organism>
<keyword evidence="3" id="KW-1185">Reference proteome</keyword>
<feature type="region of interest" description="Disordered" evidence="1">
    <location>
        <begin position="1"/>
        <end position="21"/>
    </location>
</feature>
<dbReference type="GeneID" id="20651896"/>
<dbReference type="EMBL" id="JH159158">
    <property type="protein sequence ID" value="EGZ10911.1"/>
    <property type="molecule type" value="Genomic_DNA"/>
</dbReference>
<proteinExistence type="predicted"/>
<dbReference type="RefSeq" id="XP_009533656.1">
    <property type="nucleotide sequence ID" value="XM_009535361.1"/>
</dbReference>
<dbReference type="Proteomes" id="UP000002640">
    <property type="component" value="Unassembled WGS sequence"/>
</dbReference>
<sequence>SRGADDDDSFDEPSGMPAGKPAVGEVVLNVVNALVRDAIDRGVVDEYITSRLYAVVQKYGGWRIELGDDPPARAPPLKIKLKTGATPYR</sequence>
<gene>
    <name evidence="2" type="ORF">PHYSODRAFT_415723</name>
</gene>
<evidence type="ECO:0000256" key="1">
    <source>
        <dbReference type="SAM" id="MobiDB-lite"/>
    </source>
</evidence>
<evidence type="ECO:0000313" key="3">
    <source>
        <dbReference type="Proteomes" id="UP000002640"/>
    </source>
</evidence>
<feature type="compositionally biased region" description="Acidic residues" evidence="1">
    <location>
        <begin position="1"/>
        <end position="11"/>
    </location>
</feature>
<dbReference type="KEGG" id="psoj:PHYSODRAFT_415723"/>
<dbReference type="InParanoid" id="G5A1W3"/>
<name>G5A1W3_PHYSP</name>